<dbReference type="KEGG" id="cli:Clim_2381"/>
<evidence type="ECO:0000313" key="3">
    <source>
        <dbReference type="Proteomes" id="UP000008841"/>
    </source>
</evidence>
<reference evidence="2 3" key="1">
    <citation type="submission" date="2008-05" db="EMBL/GenBank/DDBJ databases">
        <title>Complete sequence of Chlorobium limicola DSM 245.</title>
        <authorList>
            <consortium name="US DOE Joint Genome Institute"/>
            <person name="Lucas S."/>
            <person name="Copeland A."/>
            <person name="Lapidus A."/>
            <person name="Glavina del Rio T."/>
            <person name="Dalin E."/>
            <person name="Tice H."/>
            <person name="Bruce D."/>
            <person name="Goodwin L."/>
            <person name="Pitluck S."/>
            <person name="Schmutz J."/>
            <person name="Larimer F."/>
            <person name="Land M."/>
            <person name="Hauser L."/>
            <person name="Kyrpides N."/>
            <person name="Ovchinnikova G."/>
            <person name="Zhao F."/>
            <person name="Li T."/>
            <person name="Liu Z."/>
            <person name="Overmann J."/>
            <person name="Bryant D.A."/>
            <person name="Richardson P."/>
        </authorList>
    </citation>
    <scope>NUCLEOTIDE SEQUENCE [LARGE SCALE GENOMIC DNA]</scope>
    <source>
        <strain evidence="3">DSM 245 / NBRC 103803 / 6330</strain>
    </source>
</reference>
<dbReference type="eggNOG" id="COG1409">
    <property type="taxonomic scope" value="Bacteria"/>
</dbReference>
<evidence type="ECO:0000313" key="2">
    <source>
        <dbReference type="EMBL" id="ACD91404.1"/>
    </source>
</evidence>
<accession>B3EHZ5</accession>
<dbReference type="GO" id="GO:0047734">
    <property type="term" value="F:CDP-glycerol diphosphatase activity"/>
    <property type="evidence" value="ECO:0007669"/>
    <property type="project" value="TreeGrafter"/>
</dbReference>
<dbReference type="GO" id="GO:0008663">
    <property type="term" value="F:2',3'-cyclic-nucleotide 2'-phosphodiesterase activity"/>
    <property type="evidence" value="ECO:0007669"/>
    <property type="project" value="TreeGrafter"/>
</dbReference>
<dbReference type="PANTHER" id="PTHR16509:SF8">
    <property type="entry name" value="MANGANESE-DEPENDENT ADP-RIBOSE_CDP-ALCOHOL DIPHOSPHATASE"/>
    <property type="match status" value="1"/>
</dbReference>
<dbReference type="SUPFAM" id="SSF56300">
    <property type="entry name" value="Metallo-dependent phosphatases"/>
    <property type="match status" value="1"/>
</dbReference>
<protein>
    <submittedName>
        <fullName evidence="2">Metallophosphoesterase</fullName>
    </submittedName>
</protein>
<evidence type="ECO:0000259" key="1">
    <source>
        <dbReference type="Pfam" id="PF00149"/>
    </source>
</evidence>
<dbReference type="STRING" id="290315.Clim_2381"/>
<dbReference type="GO" id="GO:0030145">
    <property type="term" value="F:manganese ion binding"/>
    <property type="evidence" value="ECO:0007669"/>
    <property type="project" value="TreeGrafter"/>
</dbReference>
<dbReference type="Pfam" id="PF00149">
    <property type="entry name" value="Metallophos"/>
    <property type="match status" value="1"/>
</dbReference>
<organism evidence="2 3">
    <name type="scientific">Chlorobium limicola (strain DSM 245 / NBRC 103803 / 6330)</name>
    <dbReference type="NCBI Taxonomy" id="290315"/>
    <lineage>
        <taxon>Bacteria</taxon>
        <taxon>Pseudomonadati</taxon>
        <taxon>Chlorobiota</taxon>
        <taxon>Chlorobiia</taxon>
        <taxon>Chlorobiales</taxon>
        <taxon>Chlorobiaceae</taxon>
        <taxon>Chlorobium/Pelodictyon group</taxon>
        <taxon>Chlorobium</taxon>
    </lineage>
</organism>
<feature type="domain" description="Calcineurin-like phosphoesterase" evidence="1">
    <location>
        <begin position="1"/>
        <end position="217"/>
    </location>
</feature>
<gene>
    <name evidence="2" type="ordered locus">Clim_2381</name>
</gene>
<dbReference type="Gene3D" id="3.60.21.10">
    <property type="match status" value="1"/>
</dbReference>
<dbReference type="PANTHER" id="PTHR16509">
    <property type="match status" value="1"/>
</dbReference>
<dbReference type="EMBL" id="CP001097">
    <property type="protein sequence ID" value="ACD91404.1"/>
    <property type="molecule type" value="Genomic_DNA"/>
</dbReference>
<name>B3EHZ5_CHLL2</name>
<dbReference type="InterPro" id="IPR029052">
    <property type="entry name" value="Metallo-depent_PP-like"/>
</dbReference>
<proteinExistence type="predicted"/>
<dbReference type="RefSeq" id="WP_012467269.1">
    <property type="nucleotide sequence ID" value="NC_010803.1"/>
</dbReference>
<dbReference type="Proteomes" id="UP000008841">
    <property type="component" value="Chromosome"/>
</dbReference>
<dbReference type="InterPro" id="IPR004843">
    <property type="entry name" value="Calcineurin-like_PHP"/>
</dbReference>
<dbReference type="OrthoDB" id="9795554at2"/>
<dbReference type="HOGENOM" id="CLU_039893_2_0_10"/>
<sequence precursor="true">MRIGLITDIHFPVDDDSGIGLRTATDILAGMAFFCSNRVDFVLQLGDLIKGTDSRAHEELRQVVPMLNKYQGRIRHVIGNHCMAVPRKELLRELGLPFPYYAFTAECFRFLVLDGMDVSIRNEPETGADRKLLRSCLEQPELHDYCGAIGERQMEWITSELLNAGTNGEQVIATCHFPLHPATSDMKHGLLWNHREVRELLSAYPAVKACIGGHYHYGGYTKENGLHFLVLPAFVNRAEHPESAWAVAELQNKRLVVTGVEGVILYDLELEQTMFP</sequence>
<dbReference type="GO" id="GO:0047631">
    <property type="term" value="F:ADP-ribose diphosphatase activity"/>
    <property type="evidence" value="ECO:0007669"/>
    <property type="project" value="TreeGrafter"/>
</dbReference>
<dbReference type="AlphaFoldDB" id="B3EHZ5"/>